<evidence type="ECO:0000256" key="1">
    <source>
        <dbReference type="ARBA" id="ARBA00004196"/>
    </source>
</evidence>
<evidence type="ECO:0000259" key="6">
    <source>
        <dbReference type="PROSITE" id="PS50983"/>
    </source>
</evidence>
<evidence type="ECO:0000256" key="3">
    <source>
        <dbReference type="ARBA" id="ARBA00022448"/>
    </source>
</evidence>
<dbReference type="GO" id="GO:1901678">
    <property type="term" value="P:iron coordination entity transport"/>
    <property type="evidence" value="ECO:0007669"/>
    <property type="project" value="UniProtKB-ARBA"/>
</dbReference>
<dbReference type="KEGG" id="pbro:HOP40_18820"/>
<comment type="similarity">
    <text evidence="2">Belongs to the bacterial solute-binding protein 8 family.</text>
</comment>
<comment type="subcellular location">
    <subcellularLocation>
        <location evidence="1">Cell envelope</location>
    </subcellularLocation>
</comment>
<keyword evidence="3" id="KW-0813">Transport</keyword>
<keyword evidence="8" id="KW-1185">Reference proteome</keyword>
<accession>A0A6M6JKX2</accession>
<dbReference type="PANTHER" id="PTHR30532:SF24">
    <property type="entry name" value="FERRIC ENTEROBACTIN-BINDING PERIPLASMIC PROTEIN FEPB"/>
    <property type="match status" value="1"/>
</dbReference>
<sequence>MSPSLSRRTLLGGLAAAGLLTACSPGAAAPAPTATRSVTHPLGVSEVPAQPARVLALDRRSTLPHLLALGVTPVGALTHAGIIGSDFPSVLAGAVDGVTVVPVTDGSDVPALEAVAALQPDLIVGWARGLEEVHPQLAEIAPTVGVDIDFSDASVALRSIAAALGREAQADEVIAGFDARLAEAAAAVGDPGPVTVLLGVGGGQFRVYRPGSVTVARWVADFGGEVVPDPTTLPGDVTDDFTTISPENLSLITGETIVLLANTGADGEAAVREIETSPLWPTLPAVAAGRVVRVESQSAVGNFGFQGYEAVLRTLTAQWAAFA</sequence>
<dbReference type="InterPro" id="IPR002491">
    <property type="entry name" value="ABC_transptr_periplasmic_BD"/>
</dbReference>
<feature type="signal peptide" evidence="5">
    <location>
        <begin position="1"/>
        <end position="28"/>
    </location>
</feature>
<name>A0A6M6JKX2_9PSEU</name>
<dbReference type="PROSITE" id="PS50983">
    <property type="entry name" value="FE_B12_PBP"/>
    <property type="match status" value="1"/>
</dbReference>
<protein>
    <submittedName>
        <fullName evidence="7">ABC transporter substrate-binding protein</fullName>
    </submittedName>
</protein>
<keyword evidence="4 5" id="KW-0732">Signal</keyword>
<organism evidence="7 8">
    <name type="scientific">Pseudonocardia broussonetiae</name>
    <dbReference type="NCBI Taxonomy" id="2736640"/>
    <lineage>
        <taxon>Bacteria</taxon>
        <taxon>Bacillati</taxon>
        <taxon>Actinomycetota</taxon>
        <taxon>Actinomycetes</taxon>
        <taxon>Pseudonocardiales</taxon>
        <taxon>Pseudonocardiaceae</taxon>
        <taxon>Pseudonocardia</taxon>
    </lineage>
</organism>
<dbReference type="PANTHER" id="PTHR30532">
    <property type="entry name" value="IRON III DICITRATE-BINDING PERIPLASMIC PROTEIN"/>
    <property type="match status" value="1"/>
</dbReference>
<dbReference type="InterPro" id="IPR006311">
    <property type="entry name" value="TAT_signal"/>
</dbReference>
<feature type="chain" id="PRO_5027076288" evidence="5">
    <location>
        <begin position="29"/>
        <end position="323"/>
    </location>
</feature>
<evidence type="ECO:0000256" key="4">
    <source>
        <dbReference type="ARBA" id="ARBA00022729"/>
    </source>
</evidence>
<dbReference type="AlphaFoldDB" id="A0A6M6JKX2"/>
<dbReference type="RefSeq" id="WP_172160377.1">
    <property type="nucleotide sequence ID" value="NZ_CP053564.1"/>
</dbReference>
<dbReference type="SUPFAM" id="SSF53807">
    <property type="entry name" value="Helical backbone' metal receptor"/>
    <property type="match status" value="1"/>
</dbReference>
<evidence type="ECO:0000256" key="5">
    <source>
        <dbReference type="SAM" id="SignalP"/>
    </source>
</evidence>
<dbReference type="Gene3D" id="3.40.50.1980">
    <property type="entry name" value="Nitrogenase molybdenum iron protein domain"/>
    <property type="match status" value="2"/>
</dbReference>
<dbReference type="EMBL" id="CP053564">
    <property type="protein sequence ID" value="QJY47607.1"/>
    <property type="molecule type" value="Genomic_DNA"/>
</dbReference>
<reference evidence="7 8" key="1">
    <citation type="submission" date="2020-05" db="EMBL/GenBank/DDBJ databases">
        <authorList>
            <person name="Mo P."/>
        </authorList>
    </citation>
    <scope>NUCLEOTIDE SEQUENCE [LARGE SCALE GENOMIC DNA]</scope>
    <source>
        <strain evidence="7 8">Gen01</strain>
    </source>
</reference>
<evidence type="ECO:0000313" key="7">
    <source>
        <dbReference type="EMBL" id="QJY47607.1"/>
    </source>
</evidence>
<evidence type="ECO:0000256" key="2">
    <source>
        <dbReference type="ARBA" id="ARBA00008814"/>
    </source>
</evidence>
<gene>
    <name evidence="7" type="ORF">HOP40_18820</name>
</gene>
<dbReference type="InterPro" id="IPR051313">
    <property type="entry name" value="Bact_iron-sidero_bind"/>
</dbReference>
<dbReference type="GO" id="GO:0030288">
    <property type="term" value="C:outer membrane-bounded periplasmic space"/>
    <property type="evidence" value="ECO:0007669"/>
    <property type="project" value="TreeGrafter"/>
</dbReference>
<dbReference type="PROSITE" id="PS51318">
    <property type="entry name" value="TAT"/>
    <property type="match status" value="1"/>
</dbReference>
<feature type="domain" description="Fe/B12 periplasmic-binding" evidence="6">
    <location>
        <begin position="54"/>
        <end position="323"/>
    </location>
</feature>
<dbReference type="PROSITE" id="PS51257">
    <property type="entry name" value="PROKAR_LIPOPROTEIN"/>
    <property type="match status" value="1"/>
</dbReference>
<dbReference type="Proteomes" id="UP000505377">
    <property type="component" value="Chromosome"/>
</dbReference>
<proteinExistence type="inferred from homology"/>
<dbReference type="Pfam" id="PF01497">
    <property type="entry name" value="Peripla_BP_2"/>
    <property type="match status" value="1"/>
</dbReference>
<evidence type="ECO:0000313" key="8">
    <source>
        <dbReference type="Proteomes" id="UP000505377"/>
    </source>
</evidence>